<evidence type="ECO:0000256" key="3">
    <source>
        <dbReference type="ARBA" id="ARBA00022490"/>
    </source>
</evidence>
<evidence type="ECO:0000256" key="2">
    <source>
        <dbReference type="ARBA" id="ARBA00010393"/>
    </source>
</evidence>
<evidence type="ECO:0000256" key="5">
    <source>
        <dbReference type="ARBA" id="ARBA00022840"/>
    </source>
</evidence>
<accession>A0A840E8Y0</accession>
<keyword evidence="3" id="KW-0963">Cytoplasm</keyword>
<comment type="caution">
    <text evidence="9">The sequence shown here is derived from an EMBL/GenBank/DDBJ whole genome shotgun (WGS) entry which is preliminary data.</text>
</comment>
<dbReference type="SUPFAM" id="SSF52540">
    <property type="entry name" value="P-loop containing nucleoside triphosphate hydrolases"/>
    <property type="match status" value="1"/>
</dbReference>
<evidence type="ECO:0000256" key="7">
    <source>
        <dbReference type="SAM" id="MobiDB-lite"/>
    </source>
</evidence>
<dbReference type="EMBL" id="JACIFF010000007">
    <property type="protein sequence ID" value="MBB4080172.1"/>
    <property type="molecule type" value="Genomic_DNA"/>
</dbReference>
<dbReference type="PANTHER" id="PTHR30473">
    <property type="entry name" value="PROTEIN PHOH"/>
    <property type="match status" value="1"/>
</dbReference>
<dbReference type="AlphaFoldDB" id="A0A840E8Y0"/>
<evidence type="ECO:0000256" key="1">
    <source>
        <dbReference type="ARBA" id="ARBA00004496"/>
    </source>
</evidence>
<dbReference type="RefSeq" id="WP_246416741.1">
    <property type="nucleotide sequence ID" value="NZ_JACIFF010000007.1"/>
</dbReference>
<dbReference type="PANTHER" id="PTHR30473:SF1">
    <property type="entry name" value="PHOH-LIKE PROTEIN"/>
    <property type="match status" value="1"/>
</dbReference>
<sequence length="355" mass="39293">MSEIVMTINGVDPVELLGENNKKLNLLRAAYPEATVTQRGTNVKIKAEKQDAQKIKHHLELMMRLLQDNRELSSQTVEDLLAGENPFQTRLGNGAKNKTIVFGRNGKPIKARTPNQAAMIEAAESNDIVFAVGPAGTGKTYTAVALAIRALKNKLVKKIILTRPAVEAGESLGFLPGDLQDKIDPYLRPLYDALDDMLPRERLDKFREDGTIEIAPLAYMRGRTLDNCFVIMDEAQNTTTSQIKMFLTRLGPSAKCIVTGDLSQVDLPRNQVSGLRRAIKLLAPIKGISVIRLTAEDVVRHRLVKSIIKAYDAADEAEGRGRFGPPQESTFERFGPPGRSKRNDFPDSELPDHEN</sequence>
<dbReference type="GO" id="GO:0005829">
    <property type="term" value="C:cytosol"/>
    <property type="evidence" value="ECO:0007669"/>
    <property type="project" value="TreeGrafter"/>
</dbReference>
<dbReference type="Gene3D" id="3.40.50.300">
    <property type="entry name" value="P-loop containing nucleotide triphosphate hydrolases"/>
    <property type="match status" value="1"/>
</dbReference>
<feature type="domain" description="PhoH-like protein" evidence="8">
    <location>
        <begin position="109"/>
        <end position="312"/>
    </location>
</feature>
<name>A0A840E8Y0_9BACT</name>
<feature type="compositionally biased region" description="Basic and acidic residues" evidence="7">
    <location>
        <begin position="341"/>
        <end position="355"/>
    </location>
</feature>
<dbReference type="Proteomes" id="UP000576209">
    <property type="component" value="Unassembled WGS sequence"/>
</dbReference>
<dbReference type="FunFam" id="3.40.50.300:FF:000013">
    <property type="entry name" value="PhoH family ATPase"/>
    <property type="match status" value="1"/>
</dbReference>
<keyword evidence="10" id="KW-1185">Reference proteome</keyword>
<evidence type="ECO:0000313" key="10">
    <source>
        <dbReference type="Proteomes" id="UP000576209"/>
    </source>
</evidence>
<comment type="subcellular location">
    <subcellularLocation>
        <location evidence="1">Cytoplasm</location>
    </subcellularLocation>
</comment>
<dbReference type="GO" id="GO:0005524">
    <property type="term" value="F:ATP binding"/>
    <property type="evidence" value="ECO:0007669"/>
    <property type="project" value="UniProtKB-KW"/>
</dbReference>
<keyword evidence="4" id="KW-0547">Nucleotide-binding</keyword>
<evidence type="ECO:0000256" key="4">
    <source>
        <dbReference type="ARBA" id="ARBA00022741"/>
    </source>
</evidence>
<dbReference type="InterPro" id="IPR003714">
    <property type="entry name" value="PhoH"/>
</dbReference>
<keyword evidence="5" id="KW-0067">ATP-binding</keyword>
<dbReference type="InterPro" id="IPR051451">
    <property type="entry name" value="PhoH2-like"/>
</dbReference>
<feature type="region of interest" description="Disordered" evidence="7">
    <location>
        <begin position="316"/>
        <end position="355"/>
    </location>
</feature>
<evidence type="ECO:0000256" key="6">
    <source>
        <dbReference type="ARBA" id="ARBA00039970"/>
    </source>
</evidence>
<gene>
    <name evidence="9" type="ORF">GGR28_002802</name>
</gene>
<evidence type="ECO:0000259" key="8">
    <source>
        <dbReference type="Pfam" id="PF02562"/>
    </source>
</evidence>
<protein>
    <recommendedName>
        <fullName evidence="6">PhoH-like protein</fullName>
    </recommendedName>
</protein>
<dbReference type="Pfam" id="PF02562">
    <property type="entry name" value="PhoH"/>
    <property type="match status" value="1"/>
</dbReference>
<dbReference type="InterPro" id="IPR027417">
    <property type="entry name" value="P-loop_NTPase"/>
</dbReference>
<organism evidence="9 10">
    <name type="scientific">Neolewinella aquimaris</name>
    <dbReference type="NCBI Taxonomy" id="1835722"/>
    <lineage>
        <taxon>Bacteria</taxon>
        <taxon>Pseudomonadati</taxon>
        <taxon>Bacteroidota</taxon>
        <taxon>Saprospiria</taxon>
        <taxon>Saprospirales</taxon>
        <taxon>Lewinellaceae</taxon>
        <taxon>Neolewinella</taxon>
    </lineage>
</organism>
<proteinExistence type="inferred from homology"/>
<comment type="similarity">
    <text evidence="2">Belongs to the PhoH family.</text>
</comment>
<evidence type="ECO:0000313" key="9">
    <source>
        <dbReference type="EMBL" id="MBB4080172.1"/>
    </source>
</evidence>
<reference evidence="9 10" key="1">
    <citation type="submission" date="2020-08" db="EMBL/GenBank/DDBJ databases">
        <title>Genomic Encyclopedia of Type Strains, Phase IV (KMG-IV): sequencing the most valuable type-strain genomes for metagenomic binning, comparative biology and taxonomic classification.</title>
        <authorList>
            <person name="Goeker M."/>
        </authorList>
    </citation>
    <scope>NUCLEOTIDE SEQUENCE [LARGE SCALE GENOMIC DNA]</scope>
    <source>
        <strain evidence="9 10">DSM 105137</strain>
    </source>
</reference>